<organism evidence="3">
    <name type="scientific">uncultured Caudovirales phage</name>
    <dbReference type="NCBI Taxonomy" id="2100421"/>
    <lineage>
        <taxon>Viruses</taxon>
        <taxon>Duplodnaviria</taxon>
        <taxon>Heunggongvirae</taxon>
        <taxon>Uroviricota</taxon>
        <taxon>Caudoviricetes</taxon>
        <taxon>Peduoviridae</taxon>
        <taxon>Maltschvirus</taxon>
        <taxon>Maltschvirus maltsch</taxon>
    </lineage>
</organism>
<accession>A0A6J7WJ60</accession>
<reference evidence="3" key="1">
    <citation type="submission" date="2020-05" db="EMBL/GenBank/DDBJ databases">
        <authorList>
            <person name="Chiriac C."/>
            <person name="Salcher M."/>
            <person name="Ghai R."/>
            <person name="Kavagutti S V."/>
        </authorList>
    </citation>
    <scope>NUCLEOTIDE SEQUENCE</scope>
</reference>
<gene>
    <name evidence="3" type="ORF">UFOVP181_332</name>
    <name evidence="2" type="ORF">UFOVP57_307</name>
</gene>
<evidence type="ECO:0000313" key="3">
    <source>
        <dbReference type="EMBL" id="CAB5209136.1"/>
    </source>
</evidence>
<evidence type="ECO:0000256" key="1">
    <source>
        <dbReference type="SAM" id="MobiDB-lite"/>
    </source>
</evidence>
<evidence type="ECO:0000313" key="2">
    <source>
        <dbReference type="EMBL" id="CAB4125906.1"/>
    </source>
</evidence>
<proteinExistence type="predicted"/>
<sequence>MGIIDSATTSVTAAAGAVTSGLSNITSATGITDALGSAGTFLSNLYGALSTGSLPLKNILSSYATYDYIISLSALTHDQYNNSTYVSGEPLNIICKTGAIDPNNRIQTSYGKFDFFLDNLVIDGVIGLVNGKGSMTTTLSFSVYEPYSLGIFMLALQQAAYAAGFDNWRVAPFLLKIEFRGNKENGVMENVMASTRYIPIQLTTVQIKASEKGTTYDFCGFTAAAKAHSSQYSELKYDVSVKGKTVQEVLQTGEQSLQAIVNKRLKQYVTDGAVAVADEVIILFPTNITGAATVAGAAETASSATVNPNASSSSSVYKKLGVVTGTNKTQVQSVGDCNLLGKTSMGYDLSKRGDIAGSKENAVEQNGVWVRGNITSDPKEGTLRFSQKMDILTVINQVMMLSDYPSTALKSTAINSKTGMRPWWRIDTQVYIVNSKENLKKTGDYPRIIVYRVVPYDTHSSKLPSPGVKTIGTDYLKTTVVKKYDYLYTGNNSEVIKFDIDFSISFANILAADLGQKTQDEKTANQQGDSAQKQTVYRPISDGVDPTGVAGANQSMVRYTATELAGDRKGGGGQETAATRAAKVWQSAITNPNDMLNLNLEIIGDPYWLAHSGTGNYTATPVPGIKDLNKDGSVSYQDSEVDVVVNFRSPLDINQATGLYTFGGLSQSAPVKGWSGLYCVNRVTSVFKMGSFRQSLFGFRRPNQEQNTEGTASQGLSDDQPGTVAPNDGWGEG</sequence>
<name>A0A6J7WJ60_9CAUD</name>
<dbReference type="EMBL" id="LR798231">
    <property type="protein sequence ID" value="CAB5209136.1"/>
    <property type="molecule type" value="Genomic_DNA"/>
</dbReference>
<feature type="region of interest" description="Disordered" evidence="1">
    <location>
        <begin position="699"/>
        <end position="733"/>
    </location>
</feature>
<protein>
    <submittedName>
        <fullName evidence="3">Uncharacterized protein</fullName>
    </submittedName>
</protein>
<feature type="compositionally biased region" description="Polar residues" evidence="1">
    <location>
        <begin position="704"/>
        <end position="717"/>
    </location>
</feature>
<dbReference type="EMBL" id="LR796187">
    <property type="protein sequence ID" value="CAB4125906.1"/>
    <property type="molecule type" value="Genomic_DNA"/>
</dbReference>